<comment type="caution">
    <text evidence="2">The sequence shown here is derived from an EMBL/GenBank/DDBJ whole genome shotgun (WGS) entry which is preliminary data.</text>
</comment>
<organism evidence="2">
    <name type="scientific">Rhizobium leguminosarum</name>
    <dbReference type="NCBI Taxonomy" id="384"/>
    <lineage>
        <taxon>Bacteria</taxon>
        <taxon>Pseudomonadati</taxon>
        <taxon>Pseudomonadota</taxon>
        <taxon>Alphaproteobacteria</taxon>
        <taxon>Hyphomicrobiales</taxon>
        <taxon>Rhizobiaceae</taxon>
        <taxon>Rhizobium/Agrobacterium group</taxon>
        <taxon>Rhizobium</taxon>
    </lineage>
</organism>
<dbReference type="InterPro" id="IPR004360">
    <property type="entry name" value="Glyas_Fos-R_dOase_dom"/>
</dbReference>
<dbReference type="RefSeq" id="WP_062944098.1">
    <property type="nucleotide sequence ID" value="NZ_CP171844.1"/>
</dbReference>
<name>A0A154IBW5_RHILE</name>
<evidence type="ECO:0000259" key="1">
    <source>
        <dbReference type="PROSITE" id="PS51819"/>
    </source>
</evidence>
<dbReference type="Gene3D" id="3.10.180.10">
    <property type="entry name" value="2,3-Dihydroxybiphenyl 1,2-Dioxygenase, domain 1"/>
    <property type="match status" value="1"/>
</dbReference>
<dbReference type="EMBL" id="LVYU01000126">
    <property type="protein sequence ID" value="KZA98083.1"/>
    <property type="molecule type" value="Genomic_DNA"/>
</dbReference>
<gene>
    <name evidence="2" type="ORF">A4A59_28910</name>
</gene>
<evidence type="ECO:0000313" key="2">
    <source>
        <dbReference type="EMBL" id="KZA98083.1"/>
    </source>
</evidence>
<dbReference type="SUPFAM" id="SSF54593">
    <property type="entry name" value="Glyoxalase/Bleomycin resistance protein/Dihydroxybiphenyl dioxygenase"/>
    <property type="match status" value="1"/>
</dbReference>
<dbReference type="PROSITE" id="PS51819">
    <property type="entry name" value="VOC"/>
    <property type="match status" value="1"/>
</dbReference>
<dbReference type="InterPro" id="IPR037523">
    <property type="entry name" value="VOC_core"/>
</dbReference>
<accession>A0A154IBW5</accession>
<sequence>MPRLDHVTIETRDARQMIGFLEAVLGVREGYRPPFATPGHWLYLDERPVIHLSLTSRSSDFPPGIFNHVAFSLYEFGPALERIKAGGYRYEYYDIPDTDLGQVFVYGPEGVKIELQYPRPA</sequence>
<protein>
    <submittedName>
        <fullName evidence="2">Glyoxalase</fullName>
    </submittedName>
</protein>
<dbReference type="AlphaFoldDB" id="A0A154IBW5"/>
<dbReference type="InterPro" id="IPR029068">
    <property type="entry name" value="Glyas_Bleomycin-R_OHBP_Dase"/>
</dbReference>
<proteinExistence type="predicted"/>
<dbReference type="Pfam" id="PF00903">
    <property type="entry name" value="Glyoxalase"/>
    <property type="match status" value="1"/>
</dbReference>
<feature type="domain" description="VOC" evidence="1">
    <location>
        <begin position="3"/>
        <end position="118"/>
    </location>
</feature>
<reference evidence="2" key="1">
    <citation type="submission" date="2016-03" db="EMBL/GenBank/DDBJ databases">
        <title>Microsymbionts genomes from the relict species Vavilovia formosa.</title>
        <authorList>
            <person name="Chirak E."/>
            <person name="Kimeklis A."/>
            <person name="Kopat V."/>
            <person name="Andronov E."/>
        </authorList>
    </citation>
    <scope>NUCLEOTIDE SEQUENCE [LARGE SCALE GENOMIC DNA]</scope>
    <source>
        <strain evidence="2">Vaf12</strain>
    </source>
</reference>